<gene>
    <name evidence="1" type="ORF">TorRG33x02_222990</name>
</gene>
<organism evidence="1 2">
    <name type="scientific">Trema orientale</name>
    <name type="common">Charcoal tree</name>
    <name type="synonym">Celtis orientalis</name>
    <dbReference type="NCBI Taxonomy" id="63057"/>
    <lineage>
        <taxon>Eukaryota</taxon>
        <taxon>Viridiplantae</taxon>
        <taxon>Streptophyta</taxon>
        <taxon>Embryophyta</taxon>
        <taxon>Tracheophyta</taxon>
        <taxon>Spermatophyta</taxon>
        <taxon>Magnoliopsida</taxon>
        <taxon>eudicotyledons</taxon>
        <taxon>Gunneridae</taxon>
        <taxon>Pentapetalae</taxon>
        <taxon>rosids</taxon>
        <taxon>fabids</taxon>
        <taxon>Rosales</taxon>
        <taxon>Cannabaceae</taxon>
        <taxon>Trema</taxon>
    </lineage>
</organism>
<sequence length="54" mass="6082">MLKLVDTRNALLLWRLKRMKIAPDKKDLDIEVAYTGRSREPQLGASSPHCSSGD</sequence>
<name>A0A2P5E8K4_TREOI</name>
<dbReference type="EMBL" id="JXTC01000206">
    <property type="protein sequence ID" value="PON81878.1"/>
    <property type="molecule type" value="Genomic_DNA"/>
</dbReference>
<dbReference type="OrthoDB" id="10359317at2759"/>
<accession>A0A2P5E8K4</accession>
<dbReference type="Proteomes" id="UP000237000">
    <property type="component" value="Unassembled WGS sequence"/>
</dbReference>
<keyword evidence="2" id="KW-1185">Reference proteome</keyword>
<protein>
    <submittedName>
        <fullName evidence="1">Uncharacterized protein</fullName>
    </submittedName>
</protein>
<dbReference type="InParanoid" id="A0A2P5E8K4"/>
<evidence type="ECO:0000313" key="2">
    <source>
        <dbReference type="Proteomes" id="UP000237000"/>
    </source>
</evidence>
<dbReference type="AlphaFoldDB" id="A0A2P5E8K4"/>
<comment type="caution">
    <text evidence="1">The sequence shown here is derived from an EMBL/GenBank/DDBJ whole genome shotgun (WGS) entry which is preliminary data.</text>
</comment>
<reference evidence="2" key="1">
    <citation type="submission" date="2016-06" db="EMBL/GenBank/DDBJ databases">
        <title>Parallel loss of symbiosis genes in relatives of nitrogen-fixing non-legume Parasponia.</title>
        <authorList>
            <person name="Van Velzen R."/>
            <person name="Holmer R."/>
            <person name="Bu F."/>
            <person name="Rutten L."/>
            <person name="Van Zeijl A."/>
            <person name="Liu W."/>
            <person name="Santuari L."/>
            <person name="Cao Q."/>
            <person name="Sharma T."/>
            <person name="Shen D."/>
            <person name="Roswanjaya Y."/>
            <person name="Wardhani T."/>
            <person name="Kalhor M.S."/>
            <person name="Jansen J."/>
            <person name="Van den Hoogen J."/>
            <person name="Gungor B."/>
            <person name="Hartog M."/>
            <person name="Hontelez J."/>
            <person name="Verver J."/>
            <person name="Yang W.-C."/>
            <person name="Schijlen E."/>
            <person name="Repin R."/>
            <person name="Schilthuizen M."/>
            <person name="Schranz E."/>
            <person name="Heidstra R."/>
            <person name="Miyata K."/>
            <person name="Fedorova E."/>
            <person name="Kohlen W."/>
            <person name="Bisseling T."/>
            <person name="Smit S."/>
            <person name="Geurts R."/>
        </authorList>
    </citation>
    <scope>NUCLEOTIDE SEQUENCE [LARGE SCALE GENOMIC DNA]</scope>
    <source>
        <strain evidence="2">cv. RG33-2</strain>
    </source>
</reference>
<evidence type="ECO:0000313" key="1">
    <source>
        <dbReference type="EMBL" id="PON81878.1"/>
    </source>
</evidence>
<proteinExistence type="predicted"/>